<protein>
    <submittedName>
        <fullName evidence="1">Uncharacterized protein</fullName>
    </submittedName>
</protein>
<organism evidence="1 2">
    <name type="scientific">Apiospora kogelbergensis</name>
    <dbReference type="NCBI Taxonomy" id="1337665"/>
    <lineage>
        <taxon>Eukaryota</taxon>
        <taxon>Fungi</taxon>
        <taxon>Dikarya</taxon>
        <taxon>Ascomycota</taxon>
        <taxon>Pezizomycotina</taxon>
        <taxon>Sordariomycetes</taxon>
        <taxon>Xylariomycetidae</taxon>
        <taxon>Amphisphaeriales</taxon>
        <taxon>Apiosporaceae</taxon>
        <taxon>Apiospora</taxon>
    </lineage>
</organism>
<comment type="caution">
    <text evidence="1">The sequence shown here is derived from an EMBL/GenBank/DDBJ whole genome shotgun (WGS) entry which is preliminary data.</text>
</comment>
<evidence type="ECO:0000313" key="2">
    <source>
        <dbReference type="Proteomes" id="UP001392437"/>
    </source>
</evidence>
<keyword evidence="2" id="KW-1185">Reference proteome</keyword>
<sequence length="75" mass="8251">MIVCDTVPTLYPLMRGLRSVVSRLGSKWSEARSDPALALDLRSRETVGRELPTIGRVKVRSQPGSSTSQRKLLLG</sequence>
<dbReference type="Proteomes" id="UP001392437">
    <property type="component" value="Unassembled WGS sequence"/>
</dbReference>
<dbReference type="AlphaFoldDB" id="A0AAW0R5Q5"/>
<dbReference type="EMBL" id="JAQQWP010000002">
    <property type="protein sequence ID" value="KAK8129179.1"/>
    <property type="molecule type" value="Genomic_DNA"/>
</dbReference>
<reference evidence="1 2" key="1">
    <citation type="submission" date="2023-01" db="EMBL/GenBank/DDBJ databases">
        <title>Analysis of 21 Apiospora genomes using comparative genomics revels a genus with tremendous synthesis potential of carbohydrate active enzymes and secondary metabolites.</title>
        <authorList>
            <person name="Sorensen T."/>
        </authorList>
    </citation>
    <scope>NUCLEOTIDE SEQUENCE [LARGE SCALE GENOMIC DNA]</scope>
    <source>
        <strain evidence="1 2">CBS 117206</strain>
    </source>
</reference>
<name>A0AAW0R5Q5_9PEZI</name>
<proteinExistence type="predicted"/>
<evidence type="ECO:0000313" key="1">
    <source>
        <dbReference type="EMBL" id="KAK8129179.1"/>
    </source>
</evidence>
<accession>A0AAW0R5Q5</accession>
<gene>
    <name evidence="1" type="ORF">PG999_001559</name>
</gene>